<keyword evidence="2" id="KW-1185">Reference proteome</keyword>
<dbReference type="EMBL" id="VSRR010042518">
    <property type="protein sequence ID" value="MPC76068.1"/>
    <property type="molecule type" value="Genomic_DNA"/>
</dbReference>
<reference evidence="1 2" key="1">
    <citation type="submission" date="2019-05" db="EMBL/GenBank/DDBJ databases">
        <title>Another draft genome of Portunus trituberculatus and its Hox gene families provides insights of decapod evolution.</title>
        <authorList>
            <person name="Jeong J.-H."/>
            <person name="Song I."/>
            <person name="Kim S."/>
            <person name="Choi T."/>
            <person name="Kim D."/>
            <person name="Ryu S."/>
            <person name="Kim W."/>
        </authorList>
    </citation>
    <scope>NUCLEOTIDE SEQUENCE [LARGE SCALE GENOMIC DNA]</scope>
    <source>
        <tissue evidence="1">Muscle</tissue>
    </source>
</reference>
<accession>A0A5B7I5C6</accession>
<comment type="caution">
    <text evidence="1">The sequence shown here is derived from an EMBL/GenBank/DDBJ whole genome shotgun (WGS) entry which is preliminary data.</text>
</comment>
<organism evidence="1 2">
    <name type="scientific">Portunus trituberculatus</name>
    <name type="common">Swimming crab</name>
    <name type="synonym">Neptunus trituberculatus</name>
    <dbReference type="NCBI Taxonomy" id="210409"/>
    <lineage>
        <taxon>Eukaryota</taxon>
        <taxon>Metazoa</taxon>
        <taxon>Ecdysozoa</taxon>
        <taxon>Arthropoda</taxon>
        <taxon>Crustacea</taxon>
        <taxon>Multicrustacea</taxon>
        <taxon>Malacostraca</taxon>
        <taxon>Eumalacostraca</taxon>
        <taxon>Eucarida</taxon>
        <taxon>Decapoda</taxon>
        <taxon>Pleocyemata</taxon>
        <taxon>Brachyura</taxon>
        <taxon>Eubrachyura</taxon>
        <taxon>Portunoidea</taxon>
        <taxon>Portunidae</taxon>
        <taxon>Portuninae</taxon>
        <taxon>Portunus</taxon>
    </lineage>
</organism>
<evidence type="ECO:0000313" key="2">
    <source>
        <dbReference type="Proteomes" id="UP000324222"/>
    </source>
</evidence>
<gene>
    <name evidence="1" type="ORF">E2C01_070469</name>
</gene>
<dbReference type="Proteomes" id="UP000324222">
    <property type="component" value="Unassembled WGS sequence"/>
</dbReference>
<proteinExistence type="predicted"/>
<evidence type="ECO:0000313" key="1">
    <source>
        <dbReference type="EMBL" id="MPC76068.1"/>
    </source>
</evidence>
<name>A0A5B7I5C6_PORTR</name>
<dbReference type="AlphaFoldDB" id="A0A5B7I5C6"/>
<protein>
    <submittedName>
        <fullName evidence="1">Uncharacterized protein</fullName>
    </submittedName>
</protein>
<sequence length="190" mass="21366">MTFVPAKTFKITIPPTTTVFTRRLRNTTLNSTSLAARVDVVTFGKPIFLAHQSGFAYHHGKDRQMAGGTYFGEYASGLSLGRLVYRGSLRVVFLGGGSALVLRQVNILVRTSAEAWRISSVCCCCCRSRPSSSSRLWSEWRRSAVSCSEVRFKFSRQEQRRDLLPGELREFSLPFADRPRFGRIFLGNLS</sequence>